<dbReference type="Proteomes" id="UP000281553">
    <property type="component" value="Unassembled WGS sequence"/>
</dbReference>
<gene>
    <name evidence="2" type="ORF">DILT_LOCUS11320</name>
</gene>
<feature type="domain" description="DUF7083" evidence="1">
    <location>
        <begin position="41"/>
        <end position="127"/>
    </location>
</feature>
<reference evidence="2 3" key="1">
    <citation type="submission" date="2018-11" db="EMBL/GenBank/DDBJ databases">
        <authorList>
            <consortium name="Pathogen Informatics"/>
        </authorList>
    </citation>
    <scope>NUCLEOTIDE SEQUENCE [LARGE SCALE GENOMIC DNA]</scope>
</reference>
<keyword evidence="3" id="KW-1185">Reference proteome</keyword>
<dbReference type="Pfam" id="PF23309">
    <property type="entry name" value="DUF7083"/>
    <property type="match status" value="1"/>
</dbReference>
<dbReference type="InterPro" id="IPR055510">
    <property type="entry name" value="DUF7083"/>
</dbReference>
<accession>A0A3P7P4S1</accession>
<evidence type="ECO:0000313" key="2">
    <source>
        <dbReference type="EMBL" id="VDN15489.1"/>
    </source>
</evidence>
<protein>
    <recommendedName>
        <fullName evidence="1">DUF7083 domain-containing protein</fullName>
    </recommendedName>
</protein>
<evidence type="ECO:0000313" key="3">
    <source>
        <dbReference type="Proteomes" id="UP000281553"/>
    </source>
</evidence>
<organism evidence="2 3">
    <name type="scientific">Dibothriocephalus latus</name>
    <name type="common">Fish tapeworm</name>
    <name type="synonym">Diphyllobothrium latum</name>
    <dbReference type="NCBI Taxonomy" id="60516"/>
    <lineage>
        <taxon>Eukaryota</taxon>
        <taxon>Metazoa</taxon>
        <taxon>Spiralia</taxon>
        <taxon>Lophotrochozoa</taxon>
        <taxon>Platyhelminthes</taxon>
        <taxon>Cestoda</taxon>
        <taxon>Eucestoda</taxon>
        <taxon>Diphyllobothriidea</taxon>
        <taxon>Diphyllobothriidae</taxon>
        <taxon>Dibothriocephalus</taxon>
    </lineage>
</organism>
<sequence length="134" mass="15231">MPLDSGQAMLEQQLKLAETLTVKLSNSSTGQLCSAGNSQSINHIANSITEFLNDHQAHINFNFWYKQYEDVFFVDMTAQEDAWKVQLLLRKQGLAEHERYANLILLKDTLDISFADTLKTLSQIFAEQSSLFNT</sequence>
<dbReference type="AlphaFoldDB" id="A0A3P7P4S1"/>
<dbReference type="EMBL" id="UYRU01062700">
    <property type="protein sequence ID" value="VDN15489.1"/>
    <property type="molecule type" value="Genomic_DNA"/>
</dbReference>
<evidence type="ECO:0000259" key="1">
    <source>
        <dbReference type="Pfam" id="PF23309"/>
    </source>
</evidence>
<name>A0A3P7P4S1_DIBLA</name>
<proteinExistence type="predicted"/>
<dbReference type="OrthoDB" id="6242354at2759"/>